<dbReference type="GO" id="GO:0016491">
    <property type="term" value="F:oxidoreductase activity"/>
    <property type="evidence" value="ECO:0007669"/>
    <property type="project" value="InterPro"/>
</dbReference>
<name>A0AAE3IAA0_9EURY</name>
<sequence length="156" mass="16311">MQPTAMLEAGDPAPDFYLSAANAPGAEYMLSAAADAGPVVLAFVPDDESAARPLLEALAGVDWAQVVDRLSVFGIGTDPDALARLAEGLPFPVLHDRGGYVTDLYGVGRTTGGLRRALVVADPRCVIRFAWEVSDANDQVPLDELQSAVVEATEGS</sequence>
<dbReference type="Pfam" id="PF00578">
    <property type="entry name" value="AhpC-TSA"/>
    <property type="match status" value="1"/>
</dbReference>
<dbReference type="Proteomes" id="UP001209746">
    <property type="component" value="Unassembled WGS sequence"/>
</dbReference>
<evidence type="ECO:0000313" key="5">
    <source>
        <dbReference type="Proteomes" id="UP001209746"/>
    </source>
</evidence>
<dbReference type="Gene3D" id="3.40.30.10">
    <property type="entry name" value="Glutaredoxin"/>
    <property type="match status" value="1"/>
</dbReference>
<dbReference type="EMBL" id="JAOPKD010000005">
    <property type="protein sequence ID" value="MCU4726786.1"/>
    <property type="molecule type" value="Genomic_DNA"/>
</dbReference>
<dbReference type="GO" id="GO:0016209">
    <property type="term" value="F:antioxidant activity"/>
    <property type="evidence" value="ECO:0007669"/>
    <property type="project" value="InterPro"/>
</dbReference>
<organism evidence="3 5">
    <name type="scientific">Halapricum hydrolyticum</name>
    <dbReference type="NCBI Taxonomy" id="2979991"/>
    <lineage>
        <taxon>Archaea</taxon>
        <taxon>Methanobacteriati</taxon>
        <taxon>Methanobacteriota</taxon>
        <taxon>Stenosarchaea group</taxon>
        <taxon>Halobacteria</taxon>
        <taxon>Halobacteriales</taxon>
        <taxon>Haloarculaceae</taxon>
        <taxon>Halapricum</taxon>
    </lineage>
</organism>
<accession>A0AAE3IAA0</accession>
<dbReference type="Proteomes" id="UP001208186">
    <property type="component" value="Unassembled WGS sequence"/>
</dbReference>
<keyword evidence="4" id="KW-1185">Reference proteome</keyword>
<dbReference type="InterPro" id="IPR036249">
    <property type="entry name" value="Thioredoxin-like_sf"/>
</dbReference>
<dbReference type="SUPFAM" id="SSF52833">
    <property type="entry name" value="Thioredoxin-like"/>
    <property type="match status" value="1"/>
</dbReference>
<comment type="caution">
    <text evidence="3">The sequence shown here is derived from an EMBL/GenBank/DDBJ whole genome shotgun (WGS) entry which is preliminary data.</text>
</comment>
<evidence type="ECO:0000313" key="2">
    <source>
        <dbReference type="EMBL" id="MCU4717685.1"/>
    </source>
</evidence>
<reference evidence="3" key="1">
    <citation type="submission" date="2023-02" db="EMBL/GenBank/DDBJ databases">
        <title>Enrichment on poylsaccharides allowed isolation of novel metabolic and taxonomic groups of Haloarchaea.</title>
        <authorList>
            <person name="Sorokin D.Y."/>
            <person name="Elcheninov A.G."/>
            <person name="Khizhniak T.V."/>
            <person name="Kolganova T.V."/>
            <person name="Kublanov I.V."/>
        </authorList>
    </citation>
    <scope>NUCLEOTIDE SEQUENCE</scope>
    <source>
        <strain evidence="2 4">HArc-curdl5-1</strain>
        <strain evidence="3">HArc-curdl7</strain>
    </source>
</reference>
<feature type="domain" description="Alkyl hydroperoxide reductase subunit C/ Thiol specific antioxidant" evidence="1">
    <location>
        <begin position="10"/>
        <end position="129"/>
    </location>
</feature>
<dbReference type="AlphaFoldDB" id="A0AAE3IAA0"/>
<protein>
    <submittedName>
        <fullName evidence="3">Redoxin domain-containing protein</fullName>
    </submittedName>
</protein>
<evidence type="ECO:0000313" key="4">
    <source>
        <dbReference type="Proteomes" id="UP001208186"/>
    </source>
</evidence>
<evidence type="ECO:0000259" key="1">
    <source>
        <dbReference type="Pfam" id="PF00578"/>
    </source>
</evidence>
<gene>
    <name evidence="3" type="ORF">OB914_07370</name>
    <name evidence="2" type="ORF">OB916_06355</name>
</gene>
<dbReference type="InterPro" id="IPR000866">
    <property type="entry name" value="AhpC/TSA"/>
</dbReference>
<dbReference type="EMBL" id="JAOPKC010000004">
    <property type="protein sequence ID" value="MCU4717685.1"/>
    <property type="molecule type" value="Genomic_DNA"/>
</dbReference>
<evidence type="ECO:0000313" key="3">
    <source>
        <dbReference type="EMBL" id="MCU4726786.1"/>
    </source>
</evidence>
<proteinExistence type="predicted"/>